<gene>
    <name evidence="2" type="ORF">GWI33_011576</name>
</gene>
<feature type="compositionally biased region" description="Polar residues" evidence="1">
    <location>
        <begin position="22"/>
        <end position="32"/>
    </location>
</feature>
<proteinExistence type="predicted"/>
<organism evidence="2 3">
    <name type="scientific">Rhynchophorus ferrugineus</name>
    <name type="common">Red palm weevil</name>
    <name type="synonym">Curculio ferrugineus</name>
    <dbReference type="NCBI Taxonomy" id="354439"/>
    <lineage>
        <taxon>Eukaryota</taxon>
        <taxon>Metazoa</taxon>
        <taxon>Ecdysozoa</taxon>
        <taxon>Arthropoda</taxon>
        <taxon>Hexapoda</taxon>
        <taxon>Insecta</taxon>
        <taxon>Pterygota</taxon>
        <taxon>Neoptera</taxon>
        <taxon>Endopterygota</taxon>
        <taxon>Coleoptera</taxon>
        <taxon>Polyphaga</taxon>
        <taxon>Cucujiformia</taxon>
        <taxon>Curculionidae</taxon>
        <taxon>Dryophthorinae</taxon>
        <taxon>Rhynchophorus</taxon>
    </lineage>
</organism>
<comment type="caution">
    <text evidence="2">The sequence shown here is derived from an EMBL/GenBank/DDBJ whole genome shotgun (WGS) entry which is preliminary data.</text>
</comment>
<evidence type="ECO:0000313" key="2">
    <source>
        <dbReference type="EMBL" id="KAF7275581.1"/>
    </source>
</evidence>
<dbReference type="EMBL" id="JAACXV010009756">
    <property type="protein sequence ID" value="KAF7275581.1"/>
    <property type="molecule type" value="Genomic_DNA"/>
</dbReference>
<feature type="region of interest" description="Disordered" evidence="1">
    <location>
        <begin position="1"/>
        <end position="41"/>
    </location>
</feature>
<sequence length="41" mass="4389">AGMPVYTTIGGSPGSSDDRKNSNISQYDNVNHNHLRNGADK</sequence>
<evidence type="ECO:0000313" key="3">
    <source>
        <dbReference type="Proteomes" id="UP000625711"/>
    </source>
</evidence>
<accession>A0A834MBH2</accession>
<keyword evidence="3" id="KW-1185">Reference proteome</keyword>
<reference evidence="2" key="1">
    <citation type="submission" date="2020-08" db="EMBL/GenBank/DDBJ databases">
        <title>Genome sequencing and assembly of the red palm weevil Rhynchophorus ferrugineus.</title>
        <authorList>
            <person name="Dias G.B."/>
            <person name="Bergman C.M."/>
            <person name="Manee M."/>
        </authorList>
    </citation>
    <scope>NUCLEOTIDE SEQUENCE</scope>
    <source>
        <strain evidence="2">AA-2017</strain>
        <tissue evidence="2">Whole larva</tissue>
    </source>
</reference>
<protein>
    <submittedName>
        <fullName evidence="2">Uncharacterized protein</fullName>
    </submittedName>
</protein>
<feature type="non-terminal residue" evidence="2">
    <location>
        <position position="1"/>
    </location>
</feature>
<dbReference type="Proteomes" id="UP000625711">
    <property type="component" value="Unassembled WGS sequence"/>
</dbReference>
<dbReference type="AlphaFoldDB" id="A0A834MBH2"/>
<name>A0A834MBH2_RHYFE</name>
<evidence type="ECO:0000256" key="1">
    <source>
        <dbReference type="SAM" id="MobiDB-lite"/>
    </source>
</evidence>